<organism evidence="1 2">
    <name type="scientific">Salmonella enterica subsp. enterica serovar Infantis str. CFSAN000522</name>
    <dbReference type="NCBI Taxonomy" id="1299258"/>
    <lineage>
        <taxon>Bacteria</taxon>
        <taxon>Pseudomonadati</taxon>
        <taxon>Pseudomonadota</taxon>
        <taxon>Gammaproteobacteria</taxon>
        <taxon>Enterobacterales</taxon>
        <taxon>Enterobacteriaceae</taxon>
        <taxon>Salmonella</taxon>
    </lineage>
</organism>
<evidence type="ECO:0000313" key="1">
    <source>
        <dbReference type="EMBL" id="ECK9503339.1"/>
    </source>
</evidence>
<accession>A0A5Y7AJP2</accession>
<dbReference type="AlphaFoldDB" id="A0A5Y7AJP2"/>
<reference evidence="1 2" key="1">
    <citation type="submission" date="2019-05" db="EMBL/GenBank/DDBJ databases">
        <authorList>
            <consortium name="GenomeTrakr network: Whole genome sequencing for foodborne pathogen traceback"/>
        </authorList>
    </citation>
    <scope>NUCLEOTIDE SEQUENCE [LARGE SCALE GENOMIC DNA]</scope>
    <source>
        <strain evidence="1 2">CFSAN000522</strain>
    </source>
</reference>
<evidence type="ECO:0000313" key="2">
    <source>
        <dbReference type="Proteomes" id="UP000427205"/>
    </source>
</evidence>
<gene>
    <name evidence="1" type="ORF">CFSAN000522_19020</name>
</gene>
<dbReference type="EMBL" id="AAJEDC010000014">
    <property type="protein sequence ID" value="ECK9503339.1"/>
    <property type="molecule type" value="Genomic_DNA"/>
</dbReference>
<sequence>MKSTSPPQPLPGFESTVGVVDSVYGLVKVETYKTISDDAFGDSGKKDYFRFKSILQNKYGNADSIEVIGNHIYTKSDEFYQCLSYSGCGAFISTFSPRGGGMAGLSLGGKGVGNRGRGNGWIRLSYESPNFANAKDESAKENDKKASDAL</sequence>
<name>A0A5Y7AJP2_SALIN</name>
<dbReference type="Proteomes" id="UP000427205">
    <property type="component" value="Unassembled WGS sequence"/>
</dbReference>
<protein>
    <submittedName>
        <fullName evidence="1">Uncharacterized protein</fullName>
    </submittedName>
</protein>
<proteinExistence type="predicted"/>
<comment type="caution">
    <text evidence="1">The sequence shown here is derived from an EMBL/GenBank/DDBJ whole genome shotgun (WGS) entry which is preliminary data.</text>
</comment>